<name>A0A3M2KWD3_9NOCA</name>
<reference evidence="3 4" key="1">
    <citation type="submission" date="2018-10" db="EMBL/GenBank/DDBJ databases">
        <title>Isolation from cow dung.</title>
        <authorList>
            <person name="Ling L."/>
        </authorList>
    </citation>
    <scope>NUCLEOTIDE SEQUENCE [LARGE SCALE GENOMIC DNA]</scope>
    <source>
        <strain evidence="3 4">NEAU-LL90</strain>
    </source>
</reference>
<feature type="compositionally biased region" description="Low complexity" evidence="1">
    <location>
        <begin position="201"/>
        <end position="218"/>
    </location>
</feature>
<dbReference type="Pfam" id="PF01425">
    <property type="entry name" value="Amidase"/>
    <property type="match status" value="1"/>
</dbReference>
<feature type="domain" description="Amidase" evidence="2">
    <location>
        <begin position="18"/>
        <end position="429"/>
    </location>
</feature>
<dbReference type="GO" id="GO:0016740">
    <property type="term" value="F:transferase activity"/>
    <property type="evidence" value="ECO:0007669"/>
    <property type="project" value="UniProtKB-KW"/>
</dbReference>
<organism evidence="3 4">
    <name type="scientific">Nocardia stercoris</name>
    <dbReference type="NCBI Taxonomy" id="2483361"/>
    <lineage>
        <taxon>Bacteria</taxon>
        <taxon>Bacillati</taxon>
        <taxon>Actinomycetota</taxon>
        <taxon>Actinomycetes</taxon>
        <taxon>Mycobacteriales</taxon>
        <taxon>Nocardiaceae</taxon>
        <taxon>Nocardia</taxon>
    </lineage>
</organism>
<evidence type="ECO:0000313" key="3">
    <source>
        <dbReference type="EMBL" id="RMI29907.1"/>
    </source>
</evidence>
<evidence type="ECO:0000313" key="4">
    <source>
        <dbReference type="Proteomes" id="UP000279275"/>
    </source>
</evidence>
<dbReference type="PANTHER" id="PTHR46310">
    <property type="entry name" value="AMIDASE 1"/>
    <property type="match status" value="1"/>
</dbReference>
<evidence type="ECO:0000259" key="2">
    <source>
        <dbReference type="Pfam" id="PF01425"/>
    </source>
</evidence>
<dbReference type="Proteomes" id="UP000279275">
    <property type="component" value="Unassembled WGS sequence"/>
</dbReference>
<dbReference type="RefSeq" id="WP_122190421.1">
    <property type="nucleotide sequence ID" value="NZ_RFFH01000012.1"/>
</dbReference>
<dbReference type="InterPro" id="IPR020556">
    <property type="entry name" value="Amidase_CS"/>
</dbReference>
<dbReference type="Gene3D" id="3.90.1300.10">
    <property type="entry name" value="Amidase signature (AS) domain"/>
    <property type="match status" value="1"/>
</dbReference>
<dbReference type="SUPFAM" id="SSF75304">
    <property type="entry name" value="Amidase signature (AS) enzymes"/>
    <property type="match status" value="1"/>
</dbReference>
<proteinExistence type="predicted"/>
<dbReference type="OrthoDB" id="182039at2"/>
<dbReference type="PANTHER" id="PTHR46310:SF7">
    <property type="entry name" value="AMIDASE 1"/>
    <property type="match status" value="1"/>
</dbReference>
<dbReference type="InterPro" id="IPR036928">
    <property type="entry name" value="AS_sf"/>
</dbReference>
<protein>
    <submittedName>
        <fullName evidence="3">Glutamyl-tRNA amidotransferase</fullName>
    </submittedName>
</protein>
<keyword evidence="4" id="KW-1185">Reference proteome</keyword>
<comment type="caution">
    <text evidence="3">The sequence shown here is derived from an EMBL/GenBank/DDBJ whole genome shotgun (WGS) entry which is preliminary data.</text>
</comment>
<dbReference type="PROSITE" id="PS00571">
    <property type="entry name" value="AMIDASES"/>
    <property type="match status" value="1"/>
</dbReference>
<dbReference type="EMBL" id="RFFH01000012">
    <property type="protein sequence ID" value="RMI29907.1"/>
    <property type="molecule type" value="Genomic_DNA"/>
</dbReference>
<dbReference type="InterPro" id="IPR023631">
    <property type="entry name" value="Amidase_dom"/>
</dbReference>
<sequence length="446" mass="45179">MTAGVWRVSGAPLVAATAAGPLSGHTVAVKDLYAVAGFALGAGVPEFLGAPEERHAAVVSALLAAGADITGIAHTDEFAYSITGVNGRYGMPVNPAAPQRIPGGSSSGSAVAVSSGAVTIGLGTDTAGSIRVPAAYQGLWGIRTTHSSLSADGVVPLAPSFDAVGWLTRDARTLFAVADCLLPQPIRRGTAPGSNGELRRSGPSSPASGGRPPAESAPTEIEPDYLSELGPLSAPTDTEPDYLSGLGPLPADELVVDPALCDVADPELADRAVRVAAAAGARRIHIGADLDTWFAAFRTVQAHEAWAAHGPWIGEHRNALEPEVAQRFAYAATITGAAAAQERAVLAAATEVLRTALSGRALLLPATATLPPLRTAAPADLEAGRMRTLQLTGLASLAGLPAVAFPVAPVDGIPVGLCVIGAPHTDRDLIRVAAGIADRSAERVCV</sequence>
<evidence type="ECO:0000256" key="1">
    <source>
        <dbReference type="SAM" id="MobiDB-lite"/>
    </source>
</evidence>
<gene>
    <name evidence="3" type="ORF">EBN03_24260</name>
</gene>
<keyword evidence="3" id="KW-0808">Transferase</keyword>
<feature type="region of interest" description="Disordered" evidence="1">
    <location>
        <begin position="186"/>
        <end position="246"/>
    </location>
</feature>
<accession>A0A3M2KWD3</accession>
<dbReference type="AlphaFoldDB" id="A0A3M2KWD3"/>